<proteinExistence type="predicted"/>
<protein>
    <submittedName>
        <fullName evidence="1">Uncharacterized protein</fullName>
    </submittedName>
</protein>
<gene>
    <name evidence="1" type="ORF">BRAA07T28834Z</name>
</gene>
<dbReference type="EMBL" id="LR031574">
    <property type="protein sequence ID" value="VDC97059.1"/>
    <property type="molecule type" value="Genomic_DNA"/>
</dbReference>
<name>A0A3P6B7J2_BRACM</name>
<organism evidence="1">
    <name type="scientific">Brassica campestris</name>
    <name type="common">Field mustard</name>
    <dbReference type="NCBI Taxonomy" id="3711"/>
    <lineage>
        <taxon>Eukaryota</taxon>
        <taxon>Viridiplantae</taxon>
        <taxon>Streptophyta</taxon>
        <taxon>Embryophyta</taxon>
        <taxon>Tracheophyta</taxon>
        <taxon>Spermatophyta</taxon>
        <taxon>Magnoliopsida</taxon>
        <taxon>eudicotyledons</taxon>
        <taxon>Gunneridae</taxon>
        <taxon>Pentapetalae</taxon>
        <taxon>rosids</taxon>
        <taxon>malvids</taxon>
        <taxon>Brassicales</taxon>
        <taxon>Brassicaceae</taxon>
        <taxon>Brassiceae</taxon>
        <taxon>Brassica</taxon>
    </lineage>
</organism>
<accession>A0A3P6B7J2</accession>
<evidence type="ECO:0000313" key="1">
    <source>
        <dbReference type="EMBL" id="VDC97059.1"/>
    </source>
</evidence>
<reference evidence="1" key="1">
    <citation type="submission" date="2018-11" db="EMBL/GenBank/DDBJ databases">
        <authorList>
            <consortium name="Genoscope - CEA"/>
            <person name="William W."/>
        </authorList>
    </citation>
    <scope>NUCLEOTIDE SEQUENCE</scope>
</reference>
<dbReference type="AlphaFoldDB" id="A0A3P6B7J2"/>
<sequence>MKTISYDAIIVEIYLTDAYLISMFKENCSGRILTSKRRPTELGSPL</sequence>